<dbReference type="Gene3D" id="3.40.50.1010">
    <property type="entry name" value="5'-nuclease"/>
    <property type="match status" value="1"/>
</dbReference>
<evidence type="ECO:0000256" key="2">
    <source>
        <dbReference type="SAM" id="MobiDB-lite"/>
    </source>
</evidence>
<gene>
    <name evidence="4" type="ORF">OHC33_003251</name>
</gene>
<feature type="compositionally biased region" description="Basic and acidic residues" evidence="2">
    <location>
        <begin position="148"/>
        <end position="159"/>
    </location>
</feature>
<comment type="caution">
    <text evidence="4">The sequence shown here is derived from an EMBL/GenBank/DDBJ whole genome shotgun (WGS) entry which is preliminary data.</text>
</comment>
<evidence type="ECO:0000313" key="4">
    <source>
        <dbReference type="EMBL" id="KAK5955610.1"/>
    </source>
</evidence>
<dbReference type="Proteomes" id="UP001316803">
    <property type="component" value="Unassembled WGS sequence"/>
</dbReference>
<accession>A0AAN8IAI4</accession>
<feature type="region of interest" description="Disordered" evidence="2">
    <location>
        <begin position="148"/>
        <end position="169"/>
    </location>
</feature>
<dbReference type="Pfam" id="PF24779">
    <property type="entry name" value="UTP23_sensor"/>
    <property type="match status" value="1"/>
</dbReference>
<evidence type="ECO:0000256" key="1">
    <source>
        <dbReference type="ARBA" id="ARBA00023242"/>
    </source>
</evidence>
<dbReference type="GO" id="GO:0032040">
    <property type="term" value="C:small-subunit processome"/>
    <property type="evidence" value="ECO:0007669"/>
    <property type="project" value="InterPro"/>
</dbReference>
<reference evidence="4 5" key="1">
    <citation type="submission" date="2022-12" db="EMBL/GenBank/DDBJ databases">
        <title>Genomic features and morphological characterization of a novel Knufia sp. strain isolated from spacecraft assembly facility.</title>
        <authorList>
            <person name="Teixeira M."/>
            <person name="Chander A.M."/>
            <person name="Stajich J.E."/>
            <person name="Venkateswaran K."/>
        </authorList>
    </citation>
    <scope>NUCLEOTIDE SEQUENCE [LARGE SCALE GENOMIC DNA]</scope>
    <source>
        <strain evidence="4 5">FJI-L2-BK-P2</strain>
    </source>
</reference>
<organism evidence="4 5">
    <name type="scientific">Knufia fluminis</name>
    <dbReference type="NCBI Taxonomy" id="191047"/>
    <lineage>
        <taxon>Eukaryota</taxon>
        <taxon>Fungi</taxon>
        <taxon>Dikarya</taxon>
        <taxon>Ascomycota</taxon>
        <taxon>Pezizomycotina</taxon>
        <taxon>Eurotiomycetes</taxon>
        <taxon>Chaetothyriomycetidae</taxon>
        <taxon>Chaetothyriales</taxon>
        <taxon>Trichomeriaceae</taxon>
        <taxon>Knufia</taxon>
    </lineage>
</organism>
<feature type="compositionally biased region" description="Polar residues" evidence="2">
    <location>
        <begin position="276"/>
        <end position="286"/>
    </location>
</feature>
<keyword evidence="5" id="KW-1185">Reference proteome</keyword>
<evidence type="ECO:0000313" key="5">
    <source>
        <dbReference type="Proteomes" id="UP001316803"/>
    </source>
</evidence>
<keyword evidence="1" id="KW-0539">Nucleus</keyword>
<feature type="compositionally biased region" description="Basic and acidic residues" evidence="2">
    <location>
        <begin position="310"/>
        <end position="320"/>
    </location>
</feature>
<feature type="compositionally biased region" description="Basic residues" evidence="2">
    <location>
        <begin position="288"/>
        <end position="298"/>
    </location>
</feature>
<sequence>MKAKRSKRFRKIMHIYQLHYAFREPYQVLITSDCLRAIHAFSMPTYQFFENTLHGKVMPYITQCTLAKVMEGYSGRGRDGRPAYLPPPTEIPLRYCKHKDAEGQERGVVPEAECILDLISGQAKGNEQRKNKNHYILAAADWDEGIKDPKERQKLDTERRKKLRAGQPDVDVRNHARMIPGVPIVYVKKSIMELEQPSVATERAIRGIEKDKFRDGVGGAARGVKRGREDDESDEDDERSGGQNARRTQKPKAPNPMSIKKKKPKAEKNEIKSEAQDQAQSENTSSGKQRKRRGKRGKGGGQDEGATGETKQEADEHDLS</sequence>
<dbReference type="Pfam" id="PF04900">
    <property type="entry name" value="Fcf1"/>
    <property type="match status" value="1"/>
</dbReference>
<proteinExistence type="predicted"/>
<feature type="compositionally biased region" description="Basic and acidic residues" evidence="2">
    <location>
        <begin position="266"/>
        <end position="275"/>
    </location>
</feature>
<protein>
    <recommendedName>
        <fullName evidence="3">UTP23 sensor motif region domain-containing protein</fullName>
    </recommendedName>
</protein>
<name>A0AAN8IAI4_9EURO</name>
<evidence type="ECO:0000259" key="3">
    <source>
        <dbReference type="Pfam" id="PF24779"/>
    </source>
</evidence>
<dbReference type="PANTHER" id="PTHR12416">
    <property type="entry name" value="RRNA-PROCESSING PROTEIN UTP23 HOMOLOG"/>
    <property type="match status" value="1"/>
</dbReference>
<feature type="domain" description="UTP23 sensor motif region" evidence="3">
    <location>
        <begin position="250"/>
        <end position="263"/>
    </location>
</feature>
<dbReference type="InterPro" id="IPR057776">
    <property type="entry name" value="UTP23_sensor"/>
</dbReference>
<dbReference type="InterPro" id="IPR006984">
    <property type="entry name" value="Fcf1/UTP23"/>
</dbReference>
<feature type="region of interest" description="Disordered" evidence="2">
    <location>
        <begin position="215"/>
        <end position="320"/>
    </location>
</feature>
<dbReference type="EMBL" id="JAKLMC020000006">
    <property type="protein sequence ID" value="KAK5955610.1"/>
    <property type="molecule type" value="Genomic_DNA"/>
</dbReference>
<dbReference type="AlphaFoldDB" id="A0AAN8IAI4"/>